<dbReference type="STRING" id="471704.A0A151JPC4"/>
<dbReference type="PANTHER" id="PTHR31511">
    <property type="entry name" value="PROTEIN CBG23764"/>
    <property type="match status" value="1"/>
</dbReference>
<accession>A0A151JPC4</accession>
<dbReference type="EMBL" id="KQ978794">
    <property type="protein sequence ID" value="KYN28339.1"/>
    <property type="molecule type" value="Genomic_DNA"/>
</dbReference>
<name>A0A151JPC4_9HYME</name>
<evidence type="ECO:0008006" key="3">
    <source>
        <dbReference type="Google" id="ProtNLM"/>
    </source>
</evidence>
<gene>
    <name evidence="1" type="ORF">ALC57_02244</name>
</gene>
<proteinExistence type="predicted"/>
<reference evidence="1 2" key="1">
    <citation type="submission" date="2015-09" db="EMBL/GenBank/DDBJ databases">
        <title>Trachymyrmex cornetzi WGS genome.</title>
        <authorList>
            <person name="Nygaard S."/>
            <person name="Hu H."/>
            <person name="Boomsma J."/>
            <person name="Zhang G."/>
        </authorList>
    </citation>
    <scope>NUCLEOTIDE SEQUENCE [LARGE SCALE GENOMIC DNA]</scope>
    <source>
        <strain evidence="1">Tcor2-1</strain>
        <tissue evidence="1">Whole body</tissue>
    </source>
</reference>
<dbReference type="PANTHER" id="PTHR31511:SF12">
    <property type="entry name" value="RHO TERMINATION FACTOR N-TERMINAL DOMAIN-CONTAINING PROTEIN"/>
    <property type="match status" value="1"/>
</dbReference>
<dbReference type="Proteomes" id="UP000078492">
    <property type="component" value="Unassembled WGS sequence"/>
</dbReference>
<dbReference type="AlphaFoldDB" id="A0A151JPC4"/>
<sequence length="179" mass="20731">MEVLSKQQWKTYRSATRCHICGKLASLDKLASYLDKDELKIVRSEFSTLSDEKLELLTRKGVFPYEYVDCVEKLQDTRLPPRKSFYSSLTGDTVSESDYAHAVNVYQRFSIRTLGEYSDLYLKTDVLLLADIFENFRESCATSYGLDPAHYYTLPGFTWDAMLNHTRVRFELLTSPKTC</sequence>
<protein>
    <recommendedName>
        <fullName evidence="3">DNA-directed DNA polymerase</fullName>
    </recommendedName>
</protein>
<keyword evidence="2" id="KW-1185">Reference proteome</keyword>
<organism evidence="1 2">
    <name type="scientific">Trachymyrmex cornetzi</name>
    <dbReference type="NCBI Taxonomy" id="471704"/>
    <lineage>
        <taxon>Eukaryota</taxon>
        <taxon>Metazoa</taxon>
        <taxon>Ecdysozoa</taxon>
        <taxon>Arthropoda</taxon>
        <taxon>Hexapoda</taxon>
        <taxon>Insecta</taxon>
        <taxon>Pterygota</taxon>
        <taxon>Neoptera</taxon>
        <taxon>Endopterygota</taxon>
        <taxon>Hymenoptera</taxon>
        <taxon>Apocrita</taxon>
        <taxon>Aculeata</taxon>
        <taxon>Formicoidea</taxon>
        <taxon>Formicidae</taxon>
        <taxon>Myrmicinae</taxon>
        <taxon>Trachymyrmex</taxon>
    </lineage>
</organism>
<evidence type="ECO:0000313" key="2">
    <source>
        <dbReference type="Proteomes" id="UP000078492"/>
    </source>
</evidence>
<evidence type="ECO:0000313" key="1">
    <source>
        <dbReference type="EMBL" id="KYN28339.1"/>
    </source>
</evidence>